<keyword evidence="7" id="KW-1133">Transmembrane helix</keyword>
<feature type="transmembrane region" description="Helical" evidence="7">
    <location>
        <begin position="65"/>
        <end position="84"/>
    </location>
</feature>
<dbReference type="EMBL" id="CP029210">
    <property type="protein sequence ID" value="AWI52317.1"/>
    <property type="molecule type" value="Genomic_DNA"/>
</dbReference>
<protein>
    <recommendedName>
        <fullName evidence="3">histidine kinase</fullName>
        <ecNumber evidence="3">2.7.13.3</ecNumber>
    </recommendedName>
</protein>
<dbReference type="SMART" id="SM00387">
    <property type="entry name" value="HATPase_c"/>
    <property type="match status" value="1"/>
</dbReference>
<dbReference type="AlphaFoldDB" id="A0A2U8FN12"/>
<dbReference type="Proteomes" id="UP000244892">
    <property type="component" value="Chromosome"/>
</dbReference>
<dbReference type="OrthoDB" id="9808408at2"/>
<dbReference type="Gene3D" id="3.30.565.10">
    <property type="entry name" value="Histidine kinase-like ATPase, C-terminal domain"/>
    <property type="match status" value="1"/>
</dbReference>
<name>A0A2U8FN12_9BURK</name>
<evidence type="ECO:0000256" key="1">
    <source>
        <dbReference type="ARBA" id="ARBA00000085"/>
    </source>
</evidence>
<accession>A0A2U8FN12</accession>
<evidence type="ECO:0000313" key="9">
    <source>
        <dbReference type="EMBL" id="AWI52317.1"/>
    </source>
</evidence>
<dbReference type="PANTHER" id="PTHR42878">
    <property type="entry name" value="TWO-COMPONENT HISTIDINE KINASE"/>
    <property type="match status" value="1"/>
</dbReference>
<dbReference type="InterPro" id="IPR036890">
    <property type="entry name" value="HATPase_C_sf"/>
</dbReference>
<feature type="transmembrane region" description="Helical" evidence="7">
    <location>
        <begin position="122"/>
        <end position="139"/>
    </location>
</feature>
<evidence type="ECO:0000256" key="6">
    <source>
        <dbReference type="ARBA" id="ARBA00022777"/>
    </source>
</evidence>
<evidence type="ECO:0000313" key="10">
    <source>
        <dbReference type="Proteomes" id="UP000244892"/>
    </source>
</evidence>
<dbReference type="InterPro" id="IPR003594">
    <property type="entry name" value="HATPase_dom"/>
</dbReference>
<evidence type="ECO:0000256" key="7">
    <source>
        <dbReference type="SAM" id="Phobius"/>
    </source>
</evidence>
<dbReference type="GO" id="GO:0030295">
    <property type="term" value="F:protein kinase activator activity"/>
    <property type="evidence" value="ECO:0007669"/>
    <property type="project" value="TreeGrafter"/>
</dbReference>
<feature type="domain" description="Histidine kinase" evidence="8">
    <location>
        <begin position="251"/>
        <end position="463"/>
    </location>
</feature>
<dbReference type="PANTHER" id="PTHR42878:SF15">
    <property type="entry name" value="BACTERIOPHYTOCHROME"/>
    <property type="match status" value="1"/>
</dbReference>
<keyword evidence="4" id="KW-0597">Phosphoprotein</keyword>
<feature type="transmembrane region" description="Helical" evidence="7">
    <location>
        <begin position="6"/>
        <end position="28"/>
    </location>
</feature>
<dbReference type="InterPro" id="IPR004358">
    <property type="entry name" value="Sig_transdc_His_kin-like_C"/>
</dbReference>
<evidence type="ECO:0000256" key="3">
    <source>
        <dbReference type="ARBA" id="ARBA00012438"/>
    </source>
</evidence>
<dbReference type="Gene3D" id="1.10.287.130">
    <property type="match status" value="1"/>
</dbReference>
<keyword evidence="7" id="KW-0472">Membrane</keyword>
<proteinExistence type="predicted"/>
<evidence type="ECO:0000256" key="2">
    <source>
        <dbReference type="ARBA" id="ARBA00004429"/>
    </source>
</evidence>
<dbReference type="InterPro" id="IPR003661">
    <property type="entry name" value="HisK_dim/P_dom"/>
</dbReference>
<dbReference type="SUPFAM" id="SSF47384">
    <property type="entry name" value="Homodimeric domain of signal transducing histidine kinase"/>
    <property type="match status" value="1"/>
</dbReference>
<dbReference type="SUPFAM" id="SSF55874">
    <property type="entry name" value="ATPase domain of HSP90 chaperone/DNA topoisomerase II/histidine kinase"/>
    <property type="match status" value="1"/>
</dbReference>
<gene>
    <name evidence="9" type="ORF">DEH84_01865</name>
</gene>
<keyword evidence="10" id="KW-1185">Reference proteome</keyword>
<organism evidence="9 10">
    <name type="scientific">Aquabacterium olei</name>
    <dbReference type="NCBI Taxonomy" id="1296669"/>
    <lineage>
        <taxon>Bacteria</taxon>
        <taxon>Pseudomonadati</taxon>
        <taxon>Pseudomonadota</taxon>
        <taxon>Betaproteobacteria</taxon>
        <taxon>Burkholderiales</taxon>
        <taxon>Aquabacterium</taxon>
    </lineage>
</organism>
<dbReference type="InterPro" id="IPR050351">
    <property type="entry name" value="BphY/WalK/GraS-like"/>
</dbReference>
<dbReference type="GO" id="GO:0005886">
    <property type="term" value="C:plasma membrane"/>
    <property type="evidence" value="ECO:0007669"/>
    <property type="project" value="UniProtKB-SubCell"/>
</dbReference>
<dbReference type="GO" id="GO:0000155">
    <property type="term" value="F:phosphorelay sensor kinase activity"/>
    <property type="evidence" value="ECO:0007669"/>
    <property type="project" value="InterPro"/>
</dbReference>
<keyword evidence="6" id="KW-0418">Kinase</keyword>
<keyword evidence="5" id="KW-0808">Transferase</keyword>
<dbReference type="KEGG" id="aon:DEH84_01865"/>
<dbReference type="Pfam" id="PF00512">
    <property type="entry name" value="HisKA"/>
    <property type="match status" value="1"/>
</dbReference>
<sequence>MTFMDDATAGALLAASGFLVVLAGSFAVGDRLRPTWGLRWFALAMVLTLLRAVGSASSLAAWPEWATAAAMLAALNVSALYVGVRAYIEQPVRGHGVWLVGGMLVWFGLRSGFEWVGLGATAGPWASGVIFAYLAFLCVRRMRSFAGGAYVLAAVVFILHPALVLGIGPLVVAPDMKGLRGWGVMGSAVVGLGLLMAAMGRLRMELEREIARRCQAEASLREANASLEARVKDRTAELEELVSDLESFNHMVSHDLRGPLGGMKGLAEVCQQGLQSGDLVRVARYLGVMQQEADRLGQLVSQLLELAKVTHAQLERHETELGDVLGRALDVLRLSHGADAVACVTATPLPRATVDPVLLQQVFVNLIGNAIKFAGLMAHPEVRVRSDEAAAQIVVEVRDNGPGFSPEQARSLFQPFVRLHGKAVEGNGIGLTIVRRIVERHGGTVWAEGQVGAGARFFFSLPV</sequence>
<dbReference type="PRINTS" id="PR00344">
    <property type="entry name" value="BCTRLSENSOR"/>
</dbReference>
<dbReference type="FunFam" id="3.30.565.10:FF:000006">
    <property type="entry name" value="Sensor histidine kinase WalK"/>
    <property type="match status" value="1"/>
</dbReference>
<dbReference type="RefSeq" id="WP_109034222.1">
    <property type="nucleotide sequence ID" value="NZ_CP029210.1"/>
</dbReference>
<dbReference type="CDD" id="cd00082">
    <property type="entry name" value="HisKA"/>
    <property type="match status" value="1"/>
</dbReference>
<dbReference type="EC" id="2.7.13.3" evidence="3"/>
<dbReference type="InterPro" id="IPR036097">
    <property type="entry name" value="HisK_dim/P_sf"/>
</dbReference>
<comment type="subcellular location">
    <subcellularLocation>
        <location evidence="2">Cell inner membrane</location>
        <topology evidence="2">Multi-pass membrane protein</topology>
    </subcellularLocation>
</comment>
<comment type="catalytic activity">
    <reaction evidence="1">
        <text>ATP + protein L-histidine = ADP + protein N-phospho-L-histidine.</text>
        <dbReference type="EC" id="2.7.13.3"/>
    </reaction>
</comment>
<evidence type="ECO:0000259" key="8">
    <source>
        <dbReference type="PROSITE" id="PS50109"/>
    </source>
</evidence>
<feature type="transmembrane region" description="Helical" evidence="7">
    <location>
        <begin position="96"/>
        <end position="116"/>
    </location>
</feature>
<dbReference type="SMART" id="SM00388">
    <property type="entry name" value="HisKA"/>
    <property type="match status" value="1"/>
</dbReference>
<feature type="transmembrane region" description="Helical" evidence="7">
    <location>
        <begin position="179"/>
        <end position="198"/>
    </location>
</feature>
<evidence type="ECO:0000256" key="5">
    <source>
        <dbReference type="ARBA" id="ARBA00022679"/>
    </source>
</evidence>
<evidence type="ECO:0000256" key="4">
    <source>
        <dbReference type="ARBA" id="ARBA00022553"/>
    </source>
</evidence>
<feature type="transmembrane region" description="Helical" evidence="7">
    <location>
        <begin position="40"/>
        <end position="59"/>
    </location>
</feature>
<reference evidence="9 10" key="1">
    <citation type="submission" date="2018-05" db="EMBL/GenBank/DDBJ databases">
        <title>complete genome sequence of Aquabacterium olei NBRC 110486.</title>
        <authorList>
            <person name="Tang B."/>
            <person name="Chang J."/>
            <person name="Zhang L."/>
            <person name="Yang H."/>
        </authorList>
    </citation>
    <scope>NUCLEOTIDE SEQUENCE [LARGE SCALE GENOMIC DNA]</scope>
    <source>
        <strain evidence="9 10">NBRC 110486</strain>
    </source>
</reference>
<keyword evidence="7" id="KW-0812">Transmembrane</keyword>
<dbReference type="GO" id="GO:0007234">
    <property type="term" value="P:osmosensory signaling via phosphorelay pathway"/>
    <property type="evidence" value="ECO:0007669"/>
    <property type="project" value="TreeGrafter"/>
</dbReference>
<dbReference type="InterPro" id="IPR005467">
    <property type="entry name" value="His_kinase_dom"/>
</dbReference>
<feature type="transmembrane region" description="Helical" evidence="7">
    <location>
        <begin position="151"/>
        <end position="173"/>
    </location>
</feature>
<dbReference type="Pfam" id="PF02518">
    <property type="entry name" value="HATPase_c"/>
    <property type="match status" value="1"/>
</dbReference>
<dbReference type="PROSITE" id="PS50109">
    <property type="entry name" value="HIS_KIN"/>
    <property type="match status" value="1"/>
</dbReference>
<dbReference type="GO" id="GO:0000156">
    <property type="term" value="F:phosphorelay response regulator activity"/>
    <property type="evidence" value="ECO:0007669"/>
    <property type="project" value="TreeGrafter"/>
</dbReference>